<protein>
    <submittedName>
        <fullName evidence="3">Uncharacterized protein</fullName>
    </submittedName>
</protein>
<keyword evidence="4" id="KW-1185">Reference proteome</keyword>
<keyword evidence="1" id="KW-0175">Coiled coil</keyword>
<sequence>MGSIVTLTLLLLSFTACSLVHCAKSRYKIRLRAVIAQQKAMAVTLEATKARLEATETRLEATEDKLEATMAKLQTTRADVSTRFKSGSSFIRWGRESCPNNTNLVYTGVAGGKPHGQKGSGTNPLCLTTTPQYDDTKTPSNHGYVYGAKYNSIPGHSNHEVAPCSVCLAAQSTTIMVPATLACPSGWTPQYTGHLVSGHKTHYATEYVCLDGSSEVFSTNITNTGLLFYYVINMCGNLPCPPFIENRVLTCVVCSK</sequence>
<name>A0AAN9B0S9_9CAEN</name>
<proteinExistence type="predicted"/>
<dbReference type="PANTHER" id="PTHR24024:SF18">
    <property type="entry name" value="SHORT-CHAIN COLLAGEN C4-LIKE"/>
    <property type="match status" value="1"/>
</dbReference>
<keyword evidence="2" id="KW-0732">Signal</keyword>
<organism evidence="3 4">
    <name type="scientific">Littorina saxatilis</name>
    <dbReference type="NCBI Taxonomy" id="31220"/>
    <lineage>
        <taxon>Eukaryota</taxon>
        <taxon>Metazoa</taxon>
        <taxon>Spiralia</taxon>
        <taxon>Lophotrochozoa</taxon>
        <taxon>Mollusca</taxon>
        <taxon>Gastropoda</taxon>
        <taxon>Caenogastropoda</taxon>
        <taxon>Littorinimorpha</taxon>
        <taxon>Littorinoidea</taxon>
        <taxon>Littorinidae</taxon>
        <taxon>Littorina</taxon>
    </lineage>
</organism>
<feature type="signal peptide" evidence="2">
    <location>
        <begin position="1"/>
        <end position="22"/>
    </location>
</feature>
<dbReference type="GO" id="GO:0005615">
    <property type="term" value="C:extracellular space"/>
    <property type="evidence" value="ECO:0007669"/>
    <property type="project" value="TreeGrafter"/>
</dbReference>
<accession>A0AAN9B0S9</accession>
<dbReference type="Proteomes" id="UP001374579">
    <property type="component" value="Unassembled WGS sequence"/>
</dbReference>
<dbReference type="InterPro" id="IPR051077">
    <property type="entry name" value="Ca-dependent_lectin"/>
</dbReference>
<dbReference type="PANTHER" id="PTHR24024">
    <property type="entry name" value="PULMONARY SURFACTANT-ASSOCIATED PROTEIN A"/>
    <property type="match status" value="1"/>
</dbReference>
<comment type="caution">
    <text evidence="3">The sequence shown here is derived from an EMBL/GenBank/DDBJ whole genome shotgun (WGS) entry which is preliminary data.</text>
</comment>
<evidence type="ECO:0000256" key="2">
    <source>
        <dbReference type="SAM" id="SignalP"/>
    </source>
</evidence>
<evidence type="ECO:0000313" key="4">
    <source>
        <dbReference type="Proteomes" id="UP001374579"/>
    </source>
</evidence>
<evidence type="ECO:0000313" key="3">
    <source>
        <dbReference type="EMBL" id="KAK7096787.1"/>
    </source>
</evidence>
<evidence type="ECO:0000256" key="1">
    <source>
        <dbReference type="SAM" id="Coils"/>
    </source>
</evidence>
<dbReference type="AlphaFoldDB" id="A0AAN9B0S9"/>
<feature type="chain" id="PRO_5042970569" evidence="2">
    <location>
        <begin position="23"/>
        <end position="256"/>
    </location>
</feature>
<gene>
    <name evidence="3" type="ORF">V1264_003851</name>
</gene>
<dbReference type="EMBL" id="JBAMIC010000013">
    <property type="protein sequence ID" value="KAK7096787.1"/>
    <property type="molecule type" value="Genomic_DNA"/>
</dbReference>
<feature type="coiled-coil region" evidence="1">
    <location>
        <begin position="35"/>
        <end position="79"/>
    </location>
</feature>
<reference evidence="3 4" key="1">
    <citation type="submission" date="2024-02" db="EMBL/GenBank/DDBJ databases">
        <title>Chromosome-scale genome assembly of the rough periwinkle Littorina saxatilis.</title>
        <authorList>
            <person name="De Jode A."/>
            <person name="Faria R."/>
            <person name="Formenti G."/>
            <person name="Sims Y."/>
            <person name="Smith T.P."/>
            <person name="Tracey A."/>
            <person name="Wood J.M.D."/>
            <person name="Zagrodzka Z.B."/>
            <person name="Johannesson K."/>
            <person name="Butlin R.K."/>
            <person name="Leder E.H."/>
        </authorList>
    </citation>
    <scope>NUCLEOTIDE SEQUENCE [LARGE SCALE GENOMIC DNA]</scope>
    <source>
        <strain evidence="3">Snail1</strain>
        <tissue evidence="3">Muscle</tissue>
    </source>
</reference>